<dbReference type="NCBIfam" id="TIGR00229">
    <property type="entry name" value="sensory_box"/>
    <property type="match status" value="2"/>
</dbReference>
<dbReference type="RefSeq" id="WP_182584644.1">
    <property type="nucleotide sequence ID" value="NZ_JABVCQ010000032.1"/>
</dbReference>
<dbReference type="InterPro" id="IPR002197">
    <property type="entry name" value="HTH_Fis"/>
</dbReference>
<dbReference type="InterPro" id="IPR052155">
    <property type="entry name" value="Biofilm_reg_signaling"/>
</dbReference>
<dbReference type="GO" id="GO:0006355">
    <property type="term" value="P:regulation of DNA-templated transcription"/>
    <property type="evidence" value="ECO:0007669"/>
    <property type="project" value="InterPro"/>
</dbReference>
<dbReference type="Pfam" id="PF00989">
    <property type="entry name" value="PAS"/>
    <property type="match status" value="1"/>
</dbReference>
<dbReference type="Gene3D" id="1.10.10.60">
    <property type="entry name" value="Homeodomain-like"/>
    <property type="match status" value="1"/>
</dbReference>
<protein>
    <submittedName>
        <fullName evidence="2">Transcriptional regulator PpsR</fullName>
    </submittedName>
</protein>
<dbReference type="PRINTS" id="PR01590">
    <property type="entry name" value="HTHFIS"/>
</dbReference>
<dbReference type="InterPro" id="IPR035965">
    <property type="entry name" value="PAS-like_dom_sf"/>
</dbReference>
<dbReference type="NCBIfam" id="TIGR02040">
    <property type="entry name" value="PpsR-CrtJ"/>
    <property type="match status" value="1"/>
</dbReference>
<dbReference type="PANTHER" id="PTHR44757:SF2">
    <property type="entry name" value="BIOFILM ARCHITECTURE MAINTENANCE PROTEIN MBAA"/>
    <property type="match status" value="1"/>
</dbReference>
<proteinExistence type="predicted"/>
<comment type="caution">
    <text evidence="2">The sequence shown here is derived from an EMBL/GenBank/DDBJ whole genome shotgun (WGS) entry which is preliminary data.</text>
</comment>
<dbReference type="AlphaFoldDB" id="A0A839HG79"/>
<dbReference type="CDD" id="cd00130">
    <property type="entry name" value="PAS"/>
    <property type="match status" value="2"/>
</dbReference>
<dbReference type="Proteomes" id="UP000548632">
    <property type="component" value="Unassembled WGS sequence"/>
</dbReference>
<dbReference type="GO" id="GO:0043565">
    <property type="term" value="F:sequence-specific DNA binding"/>
    <property type="evidence" value="ECO:0007669"/>
    <property type="project" value="InterPro"/>
</dbReference>
<dbReference type="InterPro" id="IPR013767">
    <property type="entry name" value="PAS_fold"/>
</dbReference>
<accession>A0A839HG79</accession>
<feature type="domain" description="PAS" evidence="1">
    <location>
        <begin position="152"/>
        <end position="223"/>
    </location>
</feature>
<dbReference type="PROSITE" id="PS50112">
    <property type="entry name" value="PAS"/>
    <property type="match status" value="2"/>
</dbReference>
<dbReference type="Gene3D" id="3.30.450.20">
    <property type="entry name" value="PAS domain"/>
    <property type="match status" value="3"/>
</dbReference>
<name>A0A839HG79_9GAMM</name>
<gene>
    <name evidence="2" type="primary">ppsR</name>
    <name evidence="2" type="ORF">HUK38_12410</name>
</gene>
<evidence type="ECO:0000313" key="2">
    <source>
        <dbReference type="EMBL" id="MBB1127020.1"/>
    </source>
</evidence>
<dbReference type="SUPFAM" id="SSF55785">
    <property type="entry name" value="PYP-like sensor domain (PAS domain)"/>
    <property type="match status" value="2"/>
</dbReference>
<dbReference type="SUPFAM" id="SSF46689">
    <property type="entry name" value="Homeodomain-like"/>
    <property type="match status" value="1"/>
</dbReference>
<feature type="domain" description="PAS" evidence="1">
    <location>
        <begin position="273"/>
        <end position="314"/>
    </location>
</feature>
<dbReference type="Pfam" id="PF02954">
    <property type="entry name" value="HTH_8"/>
    <property type="match status" value="1"/>
</dbReference>
<dbReference type="Gene3D" id="1.20.5.430">
    <property type="match status" value="1"/>
</dbReference>
<dbReference type="InterPro" id="IPR011785">
    <property type="entry name" value="Tscrpt_reg_PpsR-CrtJ"/>
</dbReference>
<evidence type="ECO:0000313" key="3">
    <source>
        <dbReference type="Proteomes" id="UP000548632"/>
    </source>
</evidence>
<reference evidence="2 3" key="1">
    <citation type="journal article" date="2020" name="Arch. Microbiol.">
        <title>The genome sequence of the giant phototrophic gammaproteobacterium Thiospirillum jenense gives insight into its physiological properties and phylogenetic relationships.</title>
        <authorList>
            <person name="Imhoff J.F."/>
            <person name="Meyer T.E."/>
            <person name="Kyndt J.A."/>
        </authorList>
    </citation>
    <scope>NUCLEOTIDE SEQUENCE [LARGE SCALE GENOMIC DNA]</scope>
    <source>
        <strain evidence="2 3">DSM 216</strain>
    </source>
</reference>
<dbReference type="SMART" id="SM00091">
    <property type="entry name" value="PAS"/>
    <property type="match status" value="3"/>
</dbReference>
<dbReference type="PANTHER" id="PTHR44757">
    <property type="entry name" value="DIGUANYLATE CYCLASE DGCP"/>
    <property type="match status" value="1"/>
</dbReference>
<evidence type="ECO:0000259" key="1">
    <source>
        <dbReference type="PROSITE" id="PS50112"/>
    </source>
</evidence>
<dbReference type="EMBL" id="JABVCQ010000032">
    <property type="protein sequence ID" value="MBB1127020.1"/>
    <property type="molecule type" value="Genomic_DNA"/>
</dbReference>
<dbReference type="InterPro" id="IPR009057">
    <property type="entry name" value="Homeodomain-like_sf"/>
</dbReference>
<dbReference type="InterPro" id="IPR000014">
    <property type="entry name" value="PAS"/>
</dbReference>
<dbReference type="Pfam" id="PF13188">
    <property type="entry name" value="PAS_8"/>
    <property type="match status" value="1"/>
</dbReference>
<sequence length="476" mass="52706">MKLFDAPQAALGDLETEAVAELIAAASDIALILDREGRICDVAFGNDELSSQIGEDWVGRRLTDTVTPDSRARVEQLLYIAPSLTHPTQFWQLDHLVPSGAEMPVRYCATRLGNRNSIIAIGRNLQGMAALQQRLVDAQHSLERDYWRLRQLETRYRLLFRSTSEAILILDPNTGKIVEVNPAASQLLGVDARKLIGRAFADHFDANSIELIESLLTGVRSSGRTNDVRTRLREQTTEFLMTAAPIRQENATLLLVRLSPVNGDSTTAPCNEPRSRLIKMLEKAPDGIVITRHDGRILSANAAFLELAQLTSEEQARGESLDRWLGRPGVDLNVLIANLRQHGAVRLFATTIRSDYGSTTEVEISAVSAQAGEQQSFGFIIRNVDRRVFAGTPPGRTSLPRSIEQLTELVGRVPLKEVVRESTDMIERLCIEAALELTKDNRASAAELLGLSRQSLYVKLRRYGLSEATPEQEVLP</sequence>
<organism evidence="2 3">
    <name type="scientific">Thiospirillum jenense</name>
    <dbReference type="NCBI Taxonomy" id="1653858"/>
    <lineage>
        <taxon>Bacteria</taxon>
        <taxon>Pseudomonadati</taxon>
        <taxon>Pseudomonadota</taxon>
        <taxon>Gammaproteobacteria</taxon>
        <taxon>Chromatiales</taxon>
        <taxon>Chromatiaceae</taxon>
        <taxon>Thiospirillum</taxon>
    </lineage>
</organism>
<keyword evidence="3" id="KW-1185">Reference proteome</keyword>